<dbReference type="AlphaFoldDB" id="A0AAV9GIW0"/>
<evidence type="ECO:0000313" key="3">
    <source>
        <dbReference type="Proteomes" id="UP001321760"/>
    </source>
</evidence>
<reference evidence="2" key="1">
    <citation type="journal article" date="2023" name="Mol. Phylogenet. Evol.">
        <title>Genome-scale phylogeny and comparative genomics of the fungal order Sordariales.</title>
        <authorList>
            <person name="Hensen N."/>
            <person name="Bonometti L."/>
            <person name="Westerberg I."/>
            <person name="Brannstrom I.O."/>
            <person name="Guillou S."/>
            <person name="Cros-Aarteil S."/>
            <person name="Calhoun S."/>
            <person name="Haridas S."/>
            <person name="Kuo A."/>
            <person name="Mondo S."/>
            <person name="Pangilinan J."/>
            <person name="Riley R."/>
            <person name="LaButti K."/>
            <person name="Andreopoulos B."/>
            <person name="Lipzen A."/>
            <person name="Chen C."/>
            <person name="Yan M."/>
            <person name="Daum C."/>
            <person name="Ng V."/>
            <person name="Clum A."/>
            <person name="Steindorff A."/>
            <person name="Ohm R.A."/>
            <person name="Martin F."/>
            <person name="Silar P."/>
            <person name="Natvig D.O."/>
            <person name="Lalanne C."/>
            <person name="Gautier V."/>
            <person name="Ament-Velasquez S.L."/>
            <person name="Kruys A."/>
            <person name="Hutchinson M.I."/>
            <person name="Powell A.J."/>
            <person name="Barry K."/>
            <person name="Miller A.N."/>
            <person name="Grigoriev I.V."/>
            <person name="Debuchy R."/>
            <person name="Gladieux P."/>
            <person name="Hiltunen Thoren M."/>
            <person name="Johannesson H."/>
        </authorList>
    </citation>
    <scope>NUCLEOTIDE SEQUENCE</scope>
    <source>
        <strain evidence="2">PSN243</strain>
    </source>
</reference>
<sequence>MGSNASIQRYRNLLIPHDHDSDAAAMTETLGALDKLPVELLFEVMDSMDIDSVLNLARVNKRARSVVQGYMQPFPAVLDDDGLNWLCFVQKLGVGSRATVKALDGMLRILDVQICASCGYPDSYIPGLGGACDKSDCVWYRGRPTP</sequence>
<evidence type="ECO:0000313" key="2">
    <source>
        <dbReference type="EMBL" id="KAK4446931.1"/>
    </source>
</evidence>
<dbReference type="EMBL" id="MU865953">
    <property type="protein sequence ID" value="KAK4446931.1"/>
    <property type="molecule type" value="Genomic_DNA"/>
</dbReference>
<dbReference type="SUPFAM" id="SSF81383">
    <property type="entry name" value="F-box domain"/>
    <property type="match status" value="1"/>
</dbReference>
<dbReference type="Pfam" id="PF00646">
    <property type="entry name" value="F-box"/>
    <property type="match status" value="1"/>
</dbReference>
<gene>
    <name evidence="2" type="ORF">QBC34DRAFT_468638</name>
</gene>
<name>A0AAV9GIW0_9PEZI</name>
<keyword evidence="3" id="KW-1185">Reference proteome</keyword>
<dbReference type="InterPro" id="IPR036047">
    <property type="entry name" value="F-box-like_dom_sf"/>
</dbReference>
<protein>
    <recommendedName>
        <fullName evidence="1">F-box domain-containing protein</fullName>
    </recommendedName>
</protein>
<accession>A0AAV9GIW0</accession>
<feature type="domain" description="F-box" evidence="1">
    <location>
        <begin position="30"/>
        <end position="77"/>
    </location>
</feature>
<reference evidence="2" key="2">
    <citation type="submission" date="2023-05" db="EMBL/GenBank/DDBJ databases">
        <authorList>
            <consortium name="Lawrence Berkeley National Laboratory"/>
            <person name="Steindorff A."/>
            <person name="Hensen N."/>
            <person name="Bonometti L."/>
            <person name="Westerberg I."/>
            <person name="Brannstrom I.O."/>
            <person name="Guillou S."/>
            <person name="Cros-Aarteil S."/>
            <person name="Calhoun S."/>
            <person name="Haridas S."/>
            <person name="Kuo A."/>
            <person name="Mondo S."/>
            <person name="Pangilinan J."/>
            <person name="Riley R."/>
            <person name="Labutti K."/>
            <person name="Andreopoulos B."/>
            <person name="Lipzen A."/>
            <person name="Chen C."/>
            <person name="Yanf M."/>
            <person name="Daum C."/>
            <person name="Ng V."/>
            <person name="Clum A."/>
            <person name="Ohm R."/>
            <person name="Martin F."/>
            <person name="Silar P."/>
            <person name="Natvig D."/>
            <person name="Lalanne C."/>
            <person name="Gautier V."/>
            <person name="Ament-Velasquez S.L."/>
            <person name="Kruys A."/>
            <person name="Hutchinson M.I."/>
            <person name="Powell A.J."/>
            <person name="Barry K."/>
            <person name="Miller A.N."/>
            <person name="Grigoriev I.V."/>
            <person name="Debuchy R."/>
            <person name="Gladieux P."/>
            <person name="Thoren M.H."/>
            <person name="Johannesson H."/>
        </authorList>
    </citation>
    <scope>NUCLEOTIDE SEQUENCE</scope>
    <source>
        <strain evidence="2">PSN243</strain>
    </source>
</reference>
<proteinExistence type="predicted"/>
<dbReference type="Proteomes" id="UP001321760">
    <property type="component" value="Unassembled WGS sequence"/>
</dbReference>
<comment type="caution">
    <text evidence="2">The sequence shown here is derived from an EMBL/GenBank/DDBJ whole genome shotgun (WGS) entry which is preliminary data.</text>
</comment>
<organism evidence="2 3">
    <name type="scientific">Podospora aff. communis PSN243</name>
    <dbReference type="NCBI Taxonomy" id="3040156"/>
    <lineage>
        <taxon>Eukaryota</taxon>
        <taxon>Fungi</taxon>
        <taxon>Dikarya</taxon>
        <taxon>Ascomycota</taxon>
        <taxon>Pezizomycotina</taxon>
        <taxon>Sordariomycetes</taxon>
        <taxon>Sordariomycetidae</taxon>
        <taxon>Sordariales</taxon>
        <taxon>Podosporaceae</taxon>
        <taxon>Podospora</taxon>
    </lineage>
</organism>
<dbReference type="PROSITE" id="PS50181">
    <property type="entry name" value="FBOX"/>
    <property type="match status" value="1"/>
</dbReference>
<dbReference type="InterPro" id="IPR001810">
    <property type="entry name" value="F-box_dom"/>
</dbReference>
<dbReference type="CDD" id="cd09917">
    <property type="entry name" value="F-box_SF"/>
    <property type="match status" value="1"/>
</dbReference>
<evidence type="ECO:0000259" key="1">
    <source>
        <dbReference type="PROSITE" id="PS50181"/>
    </source>
</evidence>